<dbReference type="AlphaFoldDB" id="A0A0F0IFR2"/>
<name>A0A0F0IFR2_ASPPU</name>
<reference evidence="2 3" key="1">
    <citation type="submission" date="2015-02" db="EMBL/GenBank/DDBJ databases">
        <title>Draft genome sequence of Aspergillus parasiticus SU-1.</title>
        <authorList>
            <person name="Yu J."/>
            <person name="Fedorova N."/>
            <person name="Yin Y."/>
            <person name="Losada L."/>
            <person name="Zafar N."/>
            <person name="Taujale R."/>
            <person name="Ehrlich K.C."/>
            <person name="Bhatnagar D."/>
            <person name="Cleveland T.E."/>
            <person name="Bennett J.W."/>
            <person name="Nierman W.C."/>
        </authorList>
    </citation>
    <scope>NUCLEOTIDE SEQUENCE [LARGE SCALE GENOMIC DNA]</scope>
    <source>
        <strain evidence="3">ATCC 56775 / NRRL 5862 / SRRC 143 / SU-1</strain>
    </source>
</reference>
<accession>A0A0F0IFR2</accession>
<evidence type="ECO:0000313" key="3">
    <source>
        <dbReference type="Proteomes" id="UP000033540"/>
    </source>
</evidence>
<dbReference type="EMBL" id="JZEE01000360">
    <property type="protein sequence ID" value="KJK65577.1"/>
    <property type="molecule type" value="Genomic_DNA"/>
</dbReference>
<sequence length="342" mass="36447">MKPLTALRISIAAIATTAVAKEVGYFQSSDCVDSSGFESCYQDADQRFASCVSNNCAGGSKGCVESCGGNPECVQSKCPNLGIDCINVCDCVKNTEYIQCAATSCWNQVYSCEYQKTAYDLLDSCVNTDIESVPFFPPPDNAPGGCSCNLGRVAKVQRVAENAMQKCYDNMKPDWPYEQTMVYGSTCGCCGQSSYISSIWDICPNTIPALLGADAVYKGLLENTDWNKCGTYLDNDTCIADLGFSNLTKFHGPGQLPANGTETLYNTGGVISTPVSGNTFTWTIHDVPHPVTAAATNKAVPTKSESGGKSATATAESGARREFQLSLWTLVSTIGAGYLLVR</sequence>
<dbReference type="Proteomes" id="UP000033540">
    <property type="component" value="Unassembled WGS sequence"/>
</dbReference>
<evidence type="ECO:0000313" key="2">
    <source>
        <dbReference type="EMBL" id="KJK65577.1"/>
    </source>
</evidence>
<feature type="signal peptide" evidence="1">
    <location>
        <begin position="1"/>
        <end position="20"/>
    </location>
</feature>
<evidence type="ECO:0000256" key="1">
    <source>
        <dbReference type="SAM" id="SignalP"/>
    </source>
</evidence>
<gene>
    <name evidence="2" type="ORF">P875_00010098</name>
</gene>
<keyword evidence="1" id="KW-0732">Signal</keyword>
<proteinExistence type="predicted"/>
<dbReference type="OrthoDB" id="3538998at2759"/>
<comment type="caution">
    <text evidence="2">The sequence shown here is derived from an EMBL/GenBank/DDBJ whole genome shotgun (WGS) entry which is preliminary data.</text>
</comment>
<organism evidence="2 3">
    <name type="scientific">Aspergillus parasiticus (strain ATCC 56775 / NRRL 5862 / SRRC 143 / SU-1)</name>
    <dbReference type="NCBI Taxonomy" id="1403190"/>
    <lineage>
        <taxon>Eukaryota</taxon>
        <taxon>Fungi</taxon>
        <taxon>Dikarya</taxon>
        <taxon>Ascomycota</taxon>
        <taxon>Pezizomycotina</taxon>
        <taxon>Eurotiomycetes</taxon>
        <taxon>Eurotiomycetidae</taxon>
        <taxon>Eurotiales</taxon>
        <taxon>Aspergillaceae</taxon>
        <taxon>Aspergillus</taxon>
        <taxon>Aspergillus subgen. Circumdati</taxon>
    </lineage>
</organism>
<protein>
    <submittedName>
        <fullName evidence="2">Uncharacterized protein</fullName>
    </submittedName>
</protein>
<feature type="chain" id="PRO_5002443522" evidence="1">
    <location>
        <begin position="21"/>
        <end position="342"/>
    </location>
</feature>